<protein>
    <submittedName>
        <fullName evidence="2">Uncharacterized protein</fullName>
    </submittedName>
</protein>
<dbReference type="EMBL" id="ANPE02000150">
    <property type="protein sequence ID" value="EMY33824.1"/>
    <property type="molecule type" value="Genomic_DNA"/>
</dbReference>
<feature type="non-terminal residue" evidence="2">
    <location>
        <position position="1"/>
    </location>
</feature>
<gene>
    <name evidence="2" type="ORF">D477_012685</name>
</gene>
<dbReference type="Proteomes" id="UP000010729">
    <property type="component" value="Unassembled WGS sequence"/>
</dbReference>
<sequence length="83" mass="8160">SPVLAVAALLGLATARRSGGRLAFALALSWGLAWIAVGRLDGGLLSAGTAIAAGICSAAVLVAAATLRLRQRQVLQAGGQLPA</sequence>
<organism evidence="2 3">
    <name type="scientific">Arthrobacter crystallopoietes BAB-32</name>
    <dbReference type="NCBI Taxonomy" id="1246476"/>
    <lineage>
        <taxon>Bacteria</taxon>
        <taxon>Bacillati</taxon>
        <taxon>Actinomycetota</taxon>
        <taxon>Actinomycetes</taxon>
        <taxon>Micrococcales</taxon>
        <taxon>Micrococcaceae</taxon>
        <taxon>Crystallibacter</taxon>
    </lineage>
</organism>
<evidence type="ECO:0000313" key="2">
    <source>
        <dbReference type="EMBL" id="EMY33824.1"/>
    </source>
</evidence>
<feature type="transmembrane region" description="Helical" evidence="1">
    <location>
        <begin position="44"/>
        <end position="67"/>
    </location>
</feature>
<dbReference type="AlphaFoldDB" id="N1V1G6"/>
<accession>N1V1G6</accession>
<evidence type="ECO:0000313" key="3">
    <source>
        <dbReference type="Proteomes" id="UP000010729"/>
    </source>
</evidence>
<proteinExistence type="predicted"/>
<name>N1V1G6_9MICC</name>
<reference evidence="2 3" key="1">
    <citation type="journal article" date="2013" name="Genome Announc.">
        <title>Draft Genome Sequence of Arthrobacter crystallopoietes Strain BAB-32, Revealing Genes for Bioremediation.</title>
        <authorList>
            <person name="Joshi M.N."/>
            <person name="Pandit A.S."/>
            <person name="Sharma A."/>
            <person name="Pandya R.V."/>
            <person name="Desai S.M."/>
            <person name="Saxena A.K."/>
            <person name="Bagatharia S.B."/>
        </authorList>
    </citation>
    <scope>NUCLEOTIDE SEQUENCE [LARGE SCALE GENOMIC DNA]</scope>
    <source>
        <strain evidence="2 3">BAB-32</strain>
    </source>
</reference>
<keyword evidence="1" id="KW-0812">Transmembrane</keyword>
<comment type="caution">
    <text evidence="2">The sequence shown here is derived from an EMBL/GenBank/DDBJ whole genome shotgun (WGS) entry which is preliminary data.</text>
</comment>
<keyword evidence="3" id="KW-1185">Reference proteome</keyword>
<evidence type="ECO:0000256" key="1">
    <source>
        <dbReference type="SAM" id="Phobius"/>
    </source>
</evidence>
<keyword evidence="1" id="KW-0472">Membrane</keyword>
<keyword evidence="1" id="KW-1133">Transmembrane helix</keyword>